<reference evidence="3" key="1">
    <citation type="submission" date="2018-05" db="EMBL/GenBank/DDBJ databases">
        <authorList>
            <person name="Lanie J.A."/>
            <person name="Ng W.-L."/>
            <person name="Kazmierczak K.M."/>
            <person name="Andrzejewski T.M."/>
            <person name="Davidsen T.M."/>
            <person name="Wayne K.J."/>
            <person name="Tettelin H."/>
            <person name="Glass J.I."/>
            <person name="Rusch D."/>
            <person name="Podicherti R."/>
            <person name="Tsui H.-C.T."/>
            <person name="Winkler M.E."/>
        </authorList>
    </citation>
    <scope>NUCLEOTIDE SEQUENCE</scope>
</reference>
<dbReference type="GO" id="GO:0016853">
    <property type="term" value="F:isomerase activity"/>
    <property type="evidence" value="ECO:0007669"/>
    <property type="project" value="UniProtKB-KW"/>
</dbReference>
<gene>
    <name evidence="3" type="ORF">METZ01_LOCUS183555</name>
</gene>
<sequence length="392" mass="41304">MPQYKIPAVFMRGGTSKALMFHLHDLPHQQHLWPDLFISAIGADDPYGRQLNGMGGGVSSLSKVCVISTSMRPDADVDYRFFQLSPRSRIVDSSASCGNMAAAVGPFAVDEGLVSVKGDRICVRIFNVNTGRIIHSTFSLDEGAAAVNGDLSLPGVSGSGAPINLVFENPGGGATGKLLPTGQPADELQVQGTRFEVSMVDAGNPCVFVRAQDLGLVGCELPDTLSQLSEVLDTLENIRLSASVAMGIAGNINQASAIPGIPKIAIVSWPSDSVTLSAETIGKDDCDLVLRMISVGQPHRAIPVTGALCTAVAGRIEGTLVNQLTKKRSITQSIRIAHPSGVSEVDAEVVQQEDGWHSRSASINRTARRLMDGYVYVSTANPNDGNSDPITG</sequence>
<name>A0A382CYZ0_9ZZZZ</name>
<proteinExistence type="inferred from homology"/>
<dbReference type="InterPro" id="IPR007400">
    <property type="entry name" value="PrpF-like"/>
</dbReference>
<dbReference type="PANTHER" id="PTHR43709:SF2">
    <property type="entry name" value="DUF453 DOMAIN PROTEIN (AFU_ORTHOLOGUE AFUA_6G00360)"/>
    <property type="match status" value="1"/>
</dbReference>
<dbReference type="AlphaFoldDB" id="A0A382CYZ0"/>
<evidence type="ECO:0000313" key="3">
    <source>
        <dbReference type="EMBL" id="SVB30701.1"/>
    </source>
</evidence>
<keyword evidence="2" id="KW-0413">Isomerase</keyword>
<dbReference type="Gene3D" id="3.10.310.10">
    <property type="entry name" value="Diaminopimelate Epimerase, Chain A, domain 1"/>
    <property type="match status" value="2"/>
</dbReference>
<comment type="similarity">
    <text evidence="1">Belongs to the PrpF family.</text>
</comment>
<organism evidence="3">
    <name type="scientific">marine metagenome</name>
    <dbReference type="NCBI Taxonomy" id="408172"/>
    <lineage>
        <taxon>unclassified sequences</taxon>
        <taxon>metagenomes</taxon>
        <taxon>ecological metagenomes</taxon>
    </lineage>
</organism>
<evidence type="ECO:0008006" key="4">
    <source>
        <dbReference type="Google" id="ProtNLM"/>
    </source>
</evidence>
<accession>A0A382CYZ0</accession>
<dbReference type="EMBL" id="UINC01036551">
    <property type="protein sequence ID" value="SVB30701.1"/>
    <property type="molecule type" value="Genomic_DNA"/>
</dbReference>
<evidence type="ECO:0000256" key="2">
    <source>
        <dbReference type="ARBA" id="ARBA00023235"/>
    </source>
</evidence>
<dbReference type="SUPFAM" id="SSF54506">
    <property type="entry name" value="Diaminopimelate epimerase-like"/>
    <property type="match status" value="2"/>
</dbReference>
<evidence type="ECO:0000256" key="1">
    <source>
        <dbReference type="ARBA" id="ARBA00007673"/>
    </source>
</evidence>
<dbReference type="PANTHER" id="PTHR43709">
    <property type="entry name" value="ACONITATE ISOMERASE-RELATED"/>
    <property type="match status" value="1"/>
</dbReference>
<dbReference type="Pfam" id="PF04303">
    <property type="entry name" value="PrpF"/>
    <property type="match status" value="1"/>
</dbReference>
<protein>
    <recommendedName>
        <fullName evidence="4">PrpF family protein</fullName>
    </recommendedName>
</protein>